<dbReference type="InterPro" id="IPR036397">
    <property type="entry name" value="RNaseH_sf"/>
</dbReference>
<organism evidence="4 5">
    <name type="scientific">Lithocarpus litseifolius</name>
    <dbReference type="NCBI Taxonomy" id="425828"/>
    <lineage>
        <taxon>Eukaryota</taxon>
        <taxon>Viridiplantae</taxon>
        <taxon>Streptophyta</taxon>
        <taxon>Embryophyta</taxon>
        <taxon>Tracheophyta</taxon>
        <taxon>Spermatophyta</taxon>
        <taxon>Magnoliopsida</taxon>
        <taxon>eudicotyledons</taxon>
        <taxon>Gunneridae</taxon>
        <taxon>Pentapetalae</taxon>
        <taxon>rosids</taxon>
        <taxon>fabids</taxon>
        <taxon>Fagales</taxon>
        <taxon>Fagaceae</taxon>
        <taxon>Lithocarpus</taxon>
    </lineage>
</organism>
<feature type="compositionally biased region" description="Polar residues" evidence="1">
    <location>
        <begin position="203"/>
        <end position="218"/>
    </location>
</feature>
<comment type="caution">
    <text evidence="4">The sequence shown here is derived from an EMBL/GenBank/DDBJ whole genome shotgun (WGS) entry which is preliminary data.</text>
</comment>
<dbReference type="CDD" id="cd06222">
    <property type="entry name" value="RNase_H_like"/>
    <property type="match status" value="1"/>
</dbReference>
<dbReference type="InterPro" id="IPR052929">
    <property type="entry name" value="RNase_H-like_EbsB-rel"/>
</dbReference>
<evidence type="ECO:0000256" key="1">
    <source>
        <dbReference type="SAM" id="MobiDB-lite"/>
    </source>
</evidence>
<name>A0AAW2D9F4_9ROSI</name>
<dbReference type="Gene3D" id="3.30.420.10">
    <property type="entry name" value="Ribonuclease H-like superfamily/Ribonuclease H"/>
    <property type="match status" value="1"/>
</dbReference>
<dbReference type="AlphaFoldDB" id="A0AAW2D9F4"/>
<dbReference type="Pfam" id="PF14392">
    <property type="entry name" value="zf-CCHC_4"/>
    <property type="match status" value="1"/>
</dbReference>
<sequence>MEDLTRHWRSLSLLDREGAGLHLRSDQATIEHGIVTRFLTKRPLNIEAIANTFTPFWRSKSSFKVQIFDIPLRFKHRKIAEQICEPIGMILHPNETLEYDGGSFTRVRVLMDISQPLCRGRLITLEDDKPHWVSFKYERLPNLSYWGGCLTHDDKDCETWIESEGNLKPEDQQFRSWLRAPPFNALRKKVVSVPVFFAKKNPGHTTPPTMASPLSSPMTVHLATSSTTPPPPRTLNERPGNQGIGNQGAESASVSDPAHRGFLKKSEKSSVPISSKLDDFEKTLQDLDNDIHGFDKTPKVQKSKDRRGLEESQPSHLGTAGPDDGVAGLVFIGQRALQEFHRAQSSPIPTSKSVIPIRWSPPPAGWVKVNFDGAPFKEKNLAGLGGVIHNDIGLIMAAFTQTIPLPTSVEMVKVLAARSALGLAQELCLNKVQLEGDSDINQLEGARTSSYGHIIMDINQLSYAFQCLSFCHTRRPGNKVVHKLARSACLFSPFQVINNGGGSVVGVEISVAMGLALWVWLEMEMEMAGFGWRWLDVYGFDFLDLLDVYEFDFLDLLGLI</sequence>
<dbReference type="PANTHER" id="PTHR47074">
    <property type="entry name" value="BNAC02G40300D PROTEIN"/>
    <property type="match status" value="1"/>
</dbReference>
<gene>
    <name evidence="4" type="ORF">SO802_008717</name>
</gene>
<dbReference type="InterPro" id="IPR044730">
    <property type="entry name" value="RNase_H-like_dom_plant"/>
</dbReference>
<accession>A0AAW2D9F4</accession>
<evidence type="ECO:0000313" key="4">
    <source>
        <dbReference type="EMBL" id="KAL0007215.1"/>
    </source>
</evidence>
<dbReference type="Pfam" id="PF13456">
    <property type="entry name" value="RVT_3"/>
    <property type="match status" value="1"/>
</dbReference>
<evidence type="ECO:0000259" key="2">
    <source>
        <dbReference type="Pfam" id="PF13456"/>
    </source>
</evidence>
<dbReference type="SUPFAM" id="SSF53098">
    <property type="entry name" value="Ribonuclease H-like"/>
    <property type="match status" value="1"/>
</dbReference>
<reference evidence="4 5" key="1">
    <citation type="submission" date="2024-01" db="EMBL/GenBank/DDBJ databases">
        <title>A telomere-to-telomere, gap-free genome of sweet tea (Lithocarpus litseifolius).</title>
        <authorList>
            <person name="Zhou J."/>
        </authorList>
    </citation>
    <scope>NUCLEOTIDE SEQUENCE [LARGE SCALE GENOMIC DNA]</scope>
    <source>
        <strain evidence="4">Zhou-2022a</strain>
        <tissue evidence="4">Leaf</tissue>
    </source>
</reference>
<dbReference type="InterPro" id="IPR002156">
    <property type="entry name" value="RNaseH_domain"/>
</dbReference>
<feature type="region of interest" description="Disordered" evidence="1">
    <location>
        <begin position="200"/>
        <end position="268"/>
    </location>
</feature>
<dbReference type="Proteomes" id="UP001459277">
    <property type="component" value="Unassembled WGS sequence"/>
</dbReference>
<evidence type="ECO:0008006" key="6">
    <source>
        <dbReference type="Google" id="ProtNLM"/>
    </source>
</evidence>
<dbReference type="GO" id="GO:0003676">
    <property type="term" value="F:nucleic acid binding"/>
    <property type="evidence" value="ECO:0007669"/>
    <property type="project" value="InterPro"/>
</dbReference>
<feature type="region of interest" description="Disordered" evidence="1">
    <location>
        <begin position="289"/>
        <end position="323"/>
    </location>
</feature>
<evidence type="ECO:0000259" key="3">
    <source>
        <dbReference type="Pfam" id="PF14392"/>
    </source>
</evidence>
<dbReference type="EMBL" id="JAZDWU010000003">
    <property type="protein sequence ID" value="KAL0007215.1"/>
    <property type="molecule type" value="Genomic_DNA"/>
</dbReference>
<protein>
    <recommendedName>
        <fullName evidence="6">RNase H type-1 domain-containing protein</fullName>
    </recommendedName>
</protein>
<dbReference type="InterPro" id="IPR012337">
    <property type="entry name" value="RNaseH-like_sf"/>
</dbReference>
<dbReference type="PANTHER" id="PTHR47074:SF48">
    <property type="entry name" value="POLYNUCLEOTIDYL TRANSFERASE, RIBONUCLEASE H-LIKE SUPERFAMILY PROTEIN"/>
    <property type="match status" value="1"/>
</dbReference>
<feature type="domain" description="RNase H type-1" evidence="2">
    <location>
        <begin position="370"/>
        <end position="488"/>
    </location>
</feature>
<dbReference type="InterPro" id="IPR025836">
    <property type="entry name" value="Zn_knuckle_CX2CX4HX4C"/>
</dbReference>
<feature type="domain" description="Zinc knuckle CX2CX4HX4C" evidence="3">
    <location>
        <begin position="111"/>
        <end position="158"/>
    </location>
</feature>
<feature type="compositionally biased region" description="Basic and acidic residues" evidence="1">
    <location>
        <begin position="289"/>
        <end position="310"/>
    </location>
</feature>
<dbReference type="GO" id="GO:0004523">
    <property type="term" value="F:RNA-DNA hybrid ribonuclease activity"/>
    <property type="evidence" value="ECO:0007669"/>
    <property type="project" value="InterPro"/>
</dbReference>
<proteinExistence type="predicted"/>
<evidence type="ECO:0000313" key="5">
    <source>
        <dbReference type="Proteomes" id="UP001459277"/>
    </source>
</evidence>
<keyword evidence="5" id="KW-1185">Reference proteome</keyword>